<dbReference type="OrthoDB" id="3530648at2759"/>
<name>A0A8H4RV56_9HELO</name>
<dbReference type="InterPro" id="IPR045518">
    <property type="entry name" value="2EXR"/>
</dbReference>
<evidence type="ECO:0000259" key="2">
    <source>
        <dbReference type="Pfam" id="PF20150"/>
    </source>
</evidence>
<feature type="domain" description="2EXR" evidence="2">
    <location>
        <begin position="381"/>
        <end position="482"/>
    </location>
</feature>
<feature type="domain" description="2EXR" evidence="2">
    <location>
        <begin position="81"/>
        <end position="113"/>
    </location>
</feature>
<evidence type="ECO:0000313" key="4">
    <source>
        <dbReference type="Proteomes" id="UP000566819"/>
    </source>
</evidence>
<feature type="compositionally biased region" description="Polar residues" evidence="1">
    <location>
        <begin position="7"/>
        <end position="22"/>
    </location>
</feature>
<sequence>MTDPTKDLSTPCGNDTPTTNTHSSIATLNMTSNAAGTMPIPSTISPNVEDDFAFNLSLFLHALPDPDEELSVQTHFSLSEFTLFAKLPLEVRLMIWRATFPKGRIIILNRRLRSDYDCCCCIYRSQRPVFLRTLWISWFRIIYLKSFRAIQEIAIDLMLHRNPRWVKWVYSIFSDDEDVWDDMSRYSVLYEFYHLETLRLVDNWPPVPNFYFRSPSPDSIIQLLDHKFDLFLTPSSHIRVGQSGSALTSWGRHRTPSTTRIRQLNAVSNIRKSSSAGGSSIFRMPFPRRLQFLHPISSRKSRNRKHQKSKMTKQLRMMARIKAKLRTLSNRAILAYDLPDPNQVLDVQDITDPSLSILNHFVFDLPDPYQDLYVQNHHTNFTLFPQFPLEFRQKIWRETFPPTPRNFSMFRALPTVNARHPDMRRFYCPPIAHAISRESRAEVLLHFIPVTQVVTYPGAHYRTPDGDIFHQSTSLFNLKRDIYNVPLYPVILRGHIPGFDRPEKRNPSPSATALWAENYRANLKATWDKVQNLEVQCRPMEGKWKKVDEDLMIKALGQGPLQMFNRVREVRVVRRLGMNHLGVQPWNEEGTQAYKRLVAAVGKYLEGRREVDRINSEDVACERKSAVVVVEGEVDPF</sequence>
<reference evidence="3 4" key="1">
    <citation type="submission" date="2020-03" db="EMBL/GenBank/DDBJ databases">
        <title>Draft Genome Sequence of Cudoniella acicularis.</title>
        <authorList>
            <person name="Buettner E."/>
            <person name="Kellner H."/>
        </authorList>
    </citation>
    <scope>NUCLEOTIDE SEQUENCE [LARGE SCALE GENOMIC DNA]</scope>
    <source>
        <strain evidence="3 4">DSM 108380</strain>
    </source>
</reference>
<gene>
    <name evidence="3" type="ORF">G7Y89_g1483</name>
</gene>
<protein>
    <recommendedName>
        <fullName evidence="2">2EXR domain-containing protein</fullName>
    </recommendedName>
</protein>
<feature type="region of interest" description="Disordered" evidence="1">
    <location>
        <begin position="1"/>
        <end position="22"/>
    </location>
</feature>
<comment type="caution">
    <text evidence="3">The sequence shown here is derived from an EMBL/GenBank/DDBJ whole genome shotgun (WGS) entry which is preliminary data.</text>
</comment>
<accession>A0A8H4RV56</accession>
<evidence type="ECO:0000313" key="3">
    <source>
        <dbReference type="EMBL" id="KAF4636590.1"/>
    </source>
</evidence>
<dbReference type="Pfam" id="PF20150">
    <property type="entry name" value="2EXR"/>
    <property type="match status" value="2"/>
</dbReference>
<dbReference type="PANTHER" id="PTHR35910:SF1">
    <property type="entry name" value="2EXR DOMAIN-CONTAINING PROTEIN"/>
    <property type="match status" value="1"/>
</dbReference>
<evidence type="ECO:0000256" key="1">
    <source>
        <dbReference type="SAM" id="MobiDB-lite"/>
    </source>
</evidence>
<dbReference type="EMBL" id="JAAMPI010000058">
    <property type="protein sequence ID" value="KAF4636590.1"/>
    <property type="molecule type" value="Genomic_DNA"/>
</dbReference>
<dbReference type="PANTHER" id="PTHR35910">
    <property type="entry name" value="2EXR DOMAIN-CONTAINING PROTEIN"/>
    <property type="match status" value="1"/>
</dbReference>
<dbReference type="AlphaFoldDB" id="A0A8H4RV56"/>
<proteinExistence type="predicted"/>
<dbReference type="Proteomes" id="UP000566819">
    <property type="component" value="Unassembled WGS sequence"/>
</dbReference>
<organism evidence="3 4">
    <name type="scientific">Cudoniella acicularis</name>
    <dbReference type="NCBI Taxonomy" id="354080"/>
    <lineage>
        <taxon>Eukaryota</taxon>
        <taxon>Fungi</taxon>
        <taxon>Dikarya</taxon>
        <taxon>Ascomycota</taxon>
        <taxon>Pezizomycotina</taxon>
        <taxon>Leotiomycetes</taxon>
        <taxon>Helotiales</taxon>
        <taxon>Tricladiaceae</taxon>
        <taxon>Cudoniella</taxon>
    </lineage>
</organism>
<keyword evidence="4" id="KW-1185">Reference proteome</keyword>